<keyword evidence="1" id="KW-0472">Membrane</keyword>
<evidence type="ECO:0008006" key="4">
    <source>
        <dbReference type="Google" id="ProtNLM"/>
    </source>
</evidence>
<dbReference type="Pfam" id="PF14023">
    <property type="entry name" value="Bestrophin-like"/>
    <property type="match status" value="1"/>
</dbReference>
<feature type="transmembrane region" description="Helical" evidence="1">
    <location>
        <begin position="46"/>
        <end position="64"/>
    </location>
</feature>
<dbReference type="RefSeq" id="WP_103566544.1">
    <property type="nucleotide sequence ID" value="NZ_MTBP01000005.1"/>
</dbReference>
<accession>A0A2P4UC71</accession>
<gene>
    <name evidence="2" type="ORF">BTM25_55930</name>
</gene>
<organism evidence="2 3">
    <name type="scientific">Actinomadura rubteroloni</name>
    <dbReference type="NCBI Taxonomy" id="1926885"/>
    <lineage>
        <taxon>Bacteria</taxon>
        <taxon>Bacillati</taxon>
        <taxon>Actinomycetota</taxon>
        <taxon>Actinomycetes</taxon>
        <taxon>Streptosporangiales</taxon>
        <taxon>Thermomonosporaceae</taxon>
        <taxon>Actinomadura</taxon>
    </lineage>
</organism>
<reference evidence="2 3" key="1">
    <citation type="journal article" date="2017" name="Chemistry">
        <title>Isolation, Biosynthesis and Chemical Modifications of Rubterolones A-F: Rare Tropolone Alkaloids from Actinomadura sp. 5-2.</title>
        <authorList>
            <person name="Guo H."/>
            <person name="Benndorf R."/>
            <person name="Leichnitz D."/>
            <person name="Klassen J.L."/>
            <person name="Vollmers J."/>
            <person name="Gorls H."/>
            <person name="Steinacker M."/>
            <person name="Weigel C."/>
            <person name="Dahse H.M."/>
            <person name="Kaster A.K."/>
            <person name="de Beer Z.W."/>
            <person name="Poulsen M."/>
            <person name="Beemelmanns C."/>
        </authorList>
    </citation>
    <scope>NUCLEOTIDE SEQUENCE [LARGE SCALE GENOMIC DNA]</scope>
    <source>
        <strain evidence="2 3">5-2</strain>
    </source>
</reference>
<evidence type="ECO:0000256" key="1">
    <source>
        <dbReference type="SAM" id="Phobius"/>
    </source>
</evidence>
<dbReference type="Proteomes" id="UP000242367">
    <property type="component" value="Unassembled WGS sequence"/>
</dbReference>
<dbReference type="EMBL" id="MTBP01000005">
    <property type="protein sequence ID" value="POM22643.1"/>
    <property type="molecule type" value="Genomic_DNA"/>
</dbReference>
<dbReference type="AlphaFoldDB" id="A0A2P4UC71"/>
<keyword evidence="3" id="KW-1185">Reference proteome</keyword>
<evidence type="ECO:0000313" key="3">
    <source>
        <dbReference type="Proteomes" id="UP000242367"/>
    </source>
</evidence>
<proteinExistence type="predicted"/>
<comment type="caution">
    <text evidence="2">The sequence shown here is derived from an EMBL/GenBank/DDBJ whole genome shotgun (WGS) entry which is preliminary data.</text>
</comment>
<keyword evidence="1" id="KW-0812">Transmembrane</keyword>
<dbReference type="InterPro" id="IPR025333">
    <property type="entry name" value="DUF4239"/>
</dbReference>
<evidence type="ECO:0000313" key="2">
    <source>
        <dbReference type="EMBL" id="POM22643.1"/>
    </source>
</evidence>
<feature type="transmembrane region" description="Helical" evidence="1">
    <location>
        <begin position="178"/>
        <end position="198"/>
    </location>
</feature>
<keyword evidence="1" id="KW-1133">Transmembrane helix</keyword>
<protein>
    <recommendedName>
        <fullName evidence="4">DUF4239 domain-containing protein</fullName>
    </recommendedName>
</protein>
<sequence length="256" mass="26955">MPVYLLAALCAVAVVLLAGRLARRMRLGDEDAAADGPTNAHAGSMLSALFLAAFAIAIVVPWTTTDAARLNTFTESQAIVEATWTTTRLPAAEGAPLRDALTGYARFVRDREWPRMRDGRMDPAGDSALDGLRRRAIALPTDKGDEQSDARTALLDQIAQISTARHQRGMDARSSPPGWLLVITIATGLVVVLLPFLSGARPRGWTLVPLGIMAGLLGVGVWLAIDISHVFAGALAVQPTAFASALAEIARIGAGG</sequence>
<name>A0A2P4UC71_9ACTN</name>
<feature type="transmembrane region" description="Helical" evidence="1">
    <location>
        <begin position="204"/>
        <end position="225"/>
    </location>
</feature>